<proteinExistence type="predicted"/>
<dbReference type="EMBL" id="AZEE01000002">
    <property type="protein sequence ID" value="KRK99814.1"/>
    <property type="molecule type" value="Genomic_DNA"/>
</dbReference>
<evidence type="ECO:0000313" key="2">
    <source>
        <dbReference type="Proteomes" id="UP000051160"/>
    </source>
</evidence>
<evidence type="ECO:0008006" key="3">
    <source>
        <dbReference type="Google" id="ProtNLM"/>
    </source>
</evidence>
<sequence length="209" mass="23923">MIKDQDPKTENRQLQLTLWLLVHSPKPVALSDLALRVNADVDTVRHDLNWISDYLAHYTLVVDPSVDQQVTVYGRENNIFRASLDLLASKSQPGQLVTHLPMTDEQLEEQLTDRLAGLVQTMPLNIGAQQAIYDYMWTVAMRYRYGTVKRAALATLFTPGQLALISREKDIHHWSQHTIEVLEGDLPANHDMPLIEGYLLTLRVWLYSH</sequence>
<protein>
    <recommendedName>
        <fullName evidence="3">Mga helix-turn-helix domain-containing protein</fullName>
    </recommendedName>
</protein>
<dbReference type="AlphaFoldDB" id="A0A0R1LVS6"/>
<comment type="caution">
    <text evidence="1">The sequence shown here is derived from an EMBL/GenBank/DDBJ whole genome shotgun (WGS) entry which is preliminary data.</text>
</comment>
<gene>
    <name evidence="1" type="ORF">FD04_GL002175</name>
</gene>
<dbReference type="RefSeq" id="WP_056946309.1">
    <property type="nucleotide sequence ID" value="NZ_AZEE01000002.1"/>
</dbReference>
<dbReference type="OrthoDB" id="2283193at2"/>
<organism evidence="1 2">
    <name type="scientific">Secundilactobacillus odoratitofui DSM 19909 = JCM 15043</name>
    <dbReference type="NCBI Taxonomy" id="1423776"/>
    <lineage>
        <taxon>Bacteria</taxon>
        <taxon>Bacillati</taxon>
        <taxon>Bacillota</taxon>
        <taxon>Bacilli</taxon>
        <taxon>Lactobacillales</taxon>
        <taxon>Lactobacillaceae</taxon>
        <taxon>Secundilactobacillus</taxon>
    </lineage>
</organism>
<keyword evidence="2" id="KW-1185">Reference proteome</keyword>
<evidence type="ECO:0000313" key="1">
    <source>
        <dbReference type="EMBL" id="KRK99814.1"/>
    </source>
</evidence>
<name>A0A0R1LVS6_9LACO</name>
<accession>A0A0R1LVS6</accession>
<dbReference type="PATRIC" id="fig|1423776.4.peg.2202"/>
<reference evidence="1 2" key="1">
    <citation type="journal article" date="2015" name="Genome Announc.">
        <title>Expanding the biotechnology potential of lactobacilli through comparative genomics of 213 strains and associated genera.</title>
        <authorList>
            <person name="Sun Z."/>
            <person name="Harris H.M."/>
            <person name="McCann A."/>
            <person name="Guo C."/>
            <person name="Argimon S."/>
            <person name="Zhang W."/>
            <person name="Yang X."/>
            <person name="Jeffery I.B."/>
            <person name="Cooney J.C."/>
            <person name="Kagawa T.F."/>
            <person name="Liu W."/>
            <person name="Song Y."/>
            <person name="Salvetti E."/>
            <person name="Wrobel A."/>
            <person name="Rasinkangas P."/>
            <person name="Parkhill J."/>
            <person name="Rea M.C."/>
            <person name="O'Sullivan O."/>
            <person name="Ritari J."/>
            <person name="Douillard F.P."/>
            <person name="Paul Ross R."/>
            <person name="Yang R."/>
            <person name="Briner A.E."/>
            <person name="Felis G.E."/>
            <person name="de Vos W.M."/>
            <person name="Barrangou R."/>
            <person name="Klaenhammer T.R."/>
            <person name="Caufield P.W."/>
            <person name="Cui Y."/>
            <person name="Zhang H."/>
            <person name="O'Toole P.W."/>
        </authorList>
    </citation>
    <scope>NUCLEOTIDE SEQUENCE [LARGE SCALE GENOMIC DNA]</scope>
    <source>
        <strain evidence="1 2">DSM 19909</strain>
    </source>
</reference>
<dbReference type="Proteomes" id="UP000051160">
    <property type="component" value="Unassembled WGS sequence"/>
</dbReference>